<dbReference type="Pfam" id="PF03237">
    <property type="entry name" value="Terminase_6N"/>
    <property type="match status" value="1"/>
</dbReference>
<name>A0A0S4SBJ7_CAMHY</name>
<dbReference type="Pfam" id="PF17289">
    <property type="entry name" value="Terminase_6C"/>
    <property type="match status" value="1"/>
</dbReference>
<keyword evidence="1" id="KW-1188">Viral release from host cell</keyword>
<dbReference type="Proteomes" id="UP000052237">
    <property type="component" value="Unassembled WGS sequence"/>
</dbReference>
<accession>A0A0S4SBJ7</accession>
<dbReference type="InterPro" id="IPR027417">
    <property type="entry name" value="P-loop_NTPase"/>
</dbReference>
<proteinExistence type="predicted"/>
<evidence type="ECO:0000256" key="1">
    <source>
        <dbReference type="ARBA" id="ARBA00022612"/>
    </source>
</evidence>
<dbReference type="AlphaFoldDB" id="A0A0S4SBJ7"/>
<dbReference type="InterPro" id="IPR009057">
    <property type="entry name" value="Homeodomain-like_sf"/>
</dbReference>
<gene>
    <name evidence="3" type="ORF">ERS686654_01410</name>
</gene>
<evidence type="ECO:0000259" key="2">
    <source>
        <dbReference type="Pfam" id="PF17289"/>
    </source>
</evidence>
<feature type="domain" description="Terminase large subunit gp17-like C-terminal" evidence="2">
    <location>
        <begin position="356"/>
        <end position="512"/>
    </location>
</feature>
<dbReference type="Gene3D" id="3.40.50.300">
    <property type="entry name" value="P-loop containing nucleotide triphosphate hydrolases"/>
    <property type="match status" value="1"/>
</dbReference>
<dbReference type="Gene3D" id="1.10.10.60">
    <property type="entry name" value="Homeodomain-like"/>
    <property type="match status" value="1"/>
</dbReference>
<evidence type="ECO:0000313" key="4">
    <source>
        <dbReference type="Proteomes" id="UP000052237"/>
    </source>
</evidence>
<dbReference type="Gene3D" id="3.30.420.240">
    <property type="match status" value="1"/>
</dbReference>
<reference evidence="3 4" key="1">
    <citation type="submission" date="2015-11" db="EMBL/GenBank/DDBJ databases">
        <authorList>
            <consortium name="Pathogen Informatics"/>
        </authorList>
    </citation>
    <scope>NUCLEOTIDE SEQUENCE [LARGE SCALE GENOMIC DNA]</scope>
    <source>
        <strain evidence="3 4">006A-0059</strain>
    </source>
</reference>
<dbReference type="InterPro" id="IPR035421">
    <property type="entry name" value="Terminase_6C"/>
</dbReference>
<evidence type="ECO:0000313" key="3">
    <source>
        <dbReference type="EMBL" id="CUU83386.1"/>
    </source>
</evidence>
<organism evidence="3 4">
    <name type="scientific">Campylobacter hyointestinalis subsp. hyointestinalis</name>
    <dbReference type="NCBI Taxonomy" id="91352"/>
    <lineage>
        <taxon>Bacteria</taxon>
        <taxon>Pseudomonadati</taxon>
        <taxon>Campylobacterota</taxon>
        <taxon>Epsilonproteobacteria</taxon>
        <taxon>Campylobacterales</taxon>
        <taxon>Campylobacteraceae</taxon>
        <taxon>Campylobacter</taxon>
    </lineage>
</organism>
<dbReference type="SUPFAM" id="SSF46689">
    <property type="entry name" value="Homeodomain-like"/>
    <property type="match status" value="1"/>
</dbReference>
<dbReference type="EMBL" id="FAVB01000003">
    <property type="protein sequence ID" value="CUU83386.1"/>
    <property type="molecule type" value="Genomic_DNA"/>
</dbReference>
<sequence>MTYTKEFKEECVNLLRSGVSALSLSKQTGVSRPTLAKWLKAYEKENFSIENAIKFTKAKIEELSKKSEPSSDEVVMLSELVSALAKLENGVKKVKSIKPRPVINMNSPTATELKKRILASGGLFNYQKEFLNSNDTFRIVLKSRQIGFSYVSSADALIGAVAGRNQLFLSASEEQALILMRYMRNWAKEYGINFAKDSEHEVVLENGAYIKSLANNFRTVQGFTGDIWMDEFAWYPNPKRIWGAFVPSIGAIKGRLTILSTPFEEHSLFHELYSNENKYYMFKRFYVNIYKAIEDGLGFDLETMRDLFDADTWASAYECQFVDDESSLLSISLIKSCVDDKAHYFTPKSNETIYAGFDVGRVSDRSTLAGVVLEDKNSDTRRYIVAMMDVLAKAKFEEQKEHLSGFLKTYPLSVLKIDKTGIGMNLAENMHTKFKSRVSGVWFSNTKKEEMALNLKKAFEDKLIRIPNDPLLIADIHAIKRTIGAKSFKYDAKRNEYGHADRFWALALALSHISIVRAKKGGGALII</sequence>
<keyword evidence="4" id="KW-1185">Reference proteome</keyword>
<comment type="caution">
    <text evidence="3">The sequence shown here is derived from an EMBL/GenBank/DDBJ whole genome shotgun (WGS) entry which is preliminary data.</text>
</comment>
<protein>
    <submittedName>
        <fullName evidence="3">Mu-like prophage FluMu protein gp28</fullName>
    </submittedName>
</protein>